<evidence type="ECO:0000313" key="3">
    <source>
        <dbReference type="EMBL" id="OGF78476.1"/>
    </source>
</evidence>
<comment type="caution">
    <text evidence="3">The sequence shown here is derived from an EMBL/GenBank/DDBJ whole genome shotgun (WGS) entry which is preliminary data.</text>
</comment>
<feature type="transmembrane region" description="Helical" evidence="1">
    <location>
        <begin position="39"/>
        <end position="62"/>
    </location>
</feature>
<protein>
    <recommendedName>
        <fullName evidence="5">DUF4190 domain-containing protein</fullName>
    </recommendedName>
</protein>
<organism evidence="3 4">
    <name type="scientific">Candidatus Giovannonibacteria bacterium RIFCSPHIGHO2_02_43_13</name>
    <dbReference type="NCBI Taxonomy" id="1798330"/>
    <lineage>
        <taxon>Bacteria</taxon>
        <taxon>Candidatus Giovannoniibacteriota</taxon>
    </lineage>
</organism>
<reference evidence="3 4" key="1">
    <citation type="journal article" date="2016" name="Nat. Commun.">
        <title>Thousands of microbial genomes shed light on interconnected biogeochemical processes in an aquifer system.</title>
        <authorList>
            <person name="Anantharaman K."/>
            <person name="Brown C.T."/>
            <person name="Hug L.A."/>
            <person name="Sharon I."/>
            <person name="Castelle C.J."/>
            <person name="Probst A.J."/>
            <person name="Thomas B.C."/>
            <person name="Singh A."/>
            <person name="Wilkins M.J."/>
            <person name="Karaoz U."/>
            <person name="Brodie E.L."/>
            <person name="Williams K.H."/>
            <person name="Hubbard S.S."/>
            <person name="Banfield J.F."/>
        </authorList>
    </citation>
    <scope>NUCLEOTIDE SEQUENCE [LARGE SCALE GENOMIC DNA]</scope>
</reference>
<evidence type="ECO:0008006" key="5">
    <source>
        <dbReference type="Google" id="ProtNLM"/>
    </source>
</evidence>
<gene>
    <name evidence="3" type="ORF">A2W54_03975</name>
</gene>
<evidence type="ECO:0000313" key="4">
    <source>
        <dbReference type="Proteomes" id="UP000178425"/>
    </source>
</evidence>
<feature type="transmembrane region" description="Helical" evidence="1">
    <location>
        <begin position="74"/>
        <end position="93"/>
    </location>
</feature>
<feature type="signal peptide" evidence="2">
    <location>
        <begin position="1"/>
        <end position="23"/>
    </location>
</feature>
<evidence type="ECO:0000256" key="2">
    <source>
        <dbReference type="SAM" id="SignalP"/>
    </source>
</evidence>
<dbReference type="AlphaFoldDB" id="A0A1F5WS27"/>
<keyword evidence="1" id="KW-0812">Transmembrane</keyword>
<dbReference type="Proteomes" id="UP000178425">
    <property type="component" value="Unassembled WGS sequence"/>
</dbReference>
<feature type="chain" id="PRO_5009522191" description="DUF4190 domain-containing protein" evidence="2">
    <location>
        <begin position="24"/>
        <end position="114"/>
    </location>
</feature>
<name>A0A1F5WS27_9BACT</name>
<accession>A0A1F5WS27</accession>
<proteinExistence type="predicted"/>
<keyword evidence="2" id="KW-0732">Signal</keyword>
<dbReference type="Pfam" id="PF18895">
    <property type="entry name" value="T4SS_pilin"/>
    <property type="match status" value="1"/>
</dbReference>
<dbReference type="EMBL" id="MFHI01000027">
    <property type="protein sequence ID" value="OGF78476.1"/>
    <property type="molecule type" value="Genomic_DNA"/>
</dbReference>
<keyword evidence="1" id="KW-0472">Membrane</keyword>
<sequence>MNKRTIAKIVLTVAAVTPLFAFAATVGTILTDIQTILNTVIPILMILATVVFLWGVITYITAGGDEEKAKSGRTYIIWGLIGLFAMVAVWGLVRALVNTFGVGSTGVPGGPGTF</sequence>
<evidence type="ECO:0000256" key="1">
    <source>
        <dbReference type="SAM" id="Phobius"/>
    </source>
</evidence>
<dbReference type="InterPro" id="IPR043993">
    <property type="entry name" value="T4SS_pilin"/>
</dbReference>
<keyword evidence="1" id="KW-1133">Transmembrane helix</keyword>